<evidence type="ECO:0000313" key="3">
    <source>
        <dbReference type="Proteomes" id="UP001362999"/>
    </source>
</evidence>
<sequence length="207" mass="22895">MRTVVTHRRRHRPLSLSGFPFFPTRARAPTHPPTPPQPAPRPSCAGGVGSRDALHVLVLLLRLSLLLLPARPLPPLRRCFSQRVVILMLSPRLPHPPPLASEPVMPPPAHTTITSGAGAATSSHTTPACSLQEMESVHTIQVANSGSGHETGFCYTDRCIVLSRRQLSQNATIFLQFRPDPSKRRTKEEIKKMRHNLIITKEDHPPI</sequence>
<reference evidence="2 3" key="1">
    <citation type="journal article" date="2024" name="J Genomics">
        <title>Draft genome sequencing and assembly of Favolaschia claudopus CIRM-BRFM 2984 isolated from oak limbs.</title>
        <authorList>
            <person name="Navarro D."/>
            <person name="Drula E."/>
            <person name="Chaduli D."/>
            <person name="Cazenave R."/>
            <person name="Ahrendt S."/>
            <person name="Wang J."/>
            <person name="Lipzen A."/>
            <person name="Daum C."/>
            <person name="Barry K."/>
            <person name="Grigoriev I.V."/>
            <person name="Favel A."/>
            <person name="Rosso M.N."/>
            <person name="Martin F."/>
        </authorList>
    </citation>
    <scope>NUCLEOTIDE SEQUENCE [LARGE SCALE GENOMIC DNA]</scope>
    <source>
        <strain evidence="2 3">CIRM-BRFM 2984</strain>
    </source>
</reference>
<evidence type="ECO:0000256" key="1">
    <source>
        <dbReference type="SAM" id="MobiDB-lite"/>
    </source>
</evidence>
<gene>
    <name evidence="2" type="ORF">R3P38DRAFT_3434256</name>
</gene>
<dbReference type="AlphaFoldDB" id="A0AAW0D1R3"/>
<keyword evidence="3" id="KW-1185">Reference proteome</keyword>
<comment type="caution">
    <text evidence="2">The sequence shown here is derived from an EMBL/GenBank/DDBJ whole genome shotgun (WGS) entry which is preliminary data.</text>
</comment>
<dbReference type="EMBL" id="JAWWNJ010000011">
    <property type="protein sequence ID" value="KAK7045283.1"/>
    <property type="molecule type" value="Genomic_DNA"/>
</dbReference>
<name>A0AAW0D1R3_9AGAR</name>
<protein>
    <submittedName>
        <fullName evidence="2">Uncharacterized protein</fullName>
    </submittedName>
</protein>
<feature type="compositionally biased region" description="Pro residues" evidence="1">
    <location>
        <begin position="30"/>
        <end position="41"/>
    </location>
</feature>
<organism evidence="2 3">
    <name type="scientific">Favolaschia claudopus</name>
    <dbReference type="NCBI Taxonomy" id="2862362"/>
    <lineage>
        <taxon>Eukaryota</taxon>
        <taxon>Fungi</taxon>
        <taxon>Dikarya</taxon>
        <taxon>Basidiomycota</taxon>
        <taxon>Agaricomycotina</taxon>
        <taxon>Agaricomycetes</taxon>
        <taxon>Agaricomycetidae</taxon>
        <taxon>Agaricales</taxon>
        <taxon>Marasmiineae</taxon>
        <taxon>Mycenaceae</taxon>
        <taxon>Favolaschia</taxon>
    </lineage>
</organism>
<proteinExistence type="predicted"/>
<evidence type="ECO:0000313" key="2">
    <source>
        <dbReference type="EMBL" id="KAK7045283.1"/>
    </source>
</evidence>
<dbReference type="Proteomes" id="UP001362999">
    <property type="component" value="Unassembled WGS sequence"/>
</dbReference>
<feature type="region of interest" description="Disordered" evidence="1">
    <location>
        <begin position="16"/>
        <end position="46"/>
    </location>
</feature>
<accession>A0AAW0D1R3</accession>